<dbReference type="EMBL" id="CAADFC020000004">
    <property type="protein sequence ID" value="VIO66272.1"/>
    <property type="molecule type" value="Genomic_DNA"/>
</dbReference>
<dbReference type="InterPro" id="IPR025906">
    <property type="entry name" value="YjfB_motility"/>
</dbReference>
<dbReference type="RefSeq" id="WP_139857971.1">
    <property type="nucleotide sequence ID" value="NZ_CAADFC020000004.1"/>
</dbReference>
<dbReference type="Proteomes" id="UP000328092">
    <property type="component" value="Unassembled WGS sequence"/>
</dbReference>
<dbReference type="AlphaFoldDB" id="A0A508STS7"/>
<comment type="caution">
    <text evidence="1">The sequence shown here is derived from an EMBL/GenBank/DDBJ whole genome shotgun (WGS) entry which is preliminary data.</text>
</comment>
<evidence type="ECO:0008006" key="3">
    <source>
        <dbReference type="Google" id="ProtNLM"/>
    </source>
</evidence>
<dbReference type="Pfam" id="PF14070">
    <property type="entry name" value="YjfB_motility"/>
    <property type="match status" value="1"/>
</dbReference>
<organism evidence="1 2">
    <name type="scientific">Bradyrhizobium ivorense</name>
    <dbReference type="NCBI Taxonomy" id="2511166"/>
    <lineage>
        <taxon>Bacteria</taxon>
        <taxon>Pseudomonadati</taxon>
        <taxon>Pseudomonadota</taxon>
        <taxon>Alphaproteobacteria</taxon>
        <taxon>Hyphomicrobiales</taxon>
        <taxon>Nitrobacteraceae</taxon>
        <taxon>Bradyrhizobium</taxon>
    </lineage>
</organism>
<dbReference type="OrthoDB" id="8129943at2"/>
<gene>
    <name evidence="1" type="ORF">CI1B_13910</name>
</gene>
<keyword evidence="2" id="KW-1185">Reference proteome</keyword>
<accession>A0A508STS7</accession>
<evidence type="ECO:0000313" key="1">
    <source>
        <dbReference type="EMBL" id="VIO66272.1"/>
    </source>
</evidence>
<sequence length="62" mass="6498">MDMMSMVTSILSMQQGSLQNEIATRVTKQNIDAERFAVQTLLGTPSTANLAAGVGGNLNTVA</sequence>
<reference evidence="1" key="1">
    <citation type="submission" date="2019-02" db="EMBL/GenBank/DDBJ databases">
        <authorList>
            <person name="Pothier F.J."/>
        </authorList>
    </citation>
    <scope>NUCLEOTIDE SEQUENCE</scope>
    <source>
        <strain evidence="1">CI-1B</strain>
    </source>
</reference>
<evidence type="ECO:0000313" key="2">
    <source>
        <dbReference type="Proteomes" id="UP000328092"/>
    </source>
</evidence>
<name>A0A508STS7_9BRAD</name>
<proteinExistence type="predicted"/>
<protein>
    <recommendedName>
        <fullName evidence="3">Motility protein</fullName>
    </recommendedName>
</protein>